<dbReference type="EMBL" id="JBEPLJ010000014">
    <property type="protein sequence ID" value="MET3587415.1"/>
    <property type="molecule type" value="Genomic_DNA"/>
</dbReference>
<name>A0ABV2HA40_9HYPH</name>
<evidence type="ECO:0000313" key="2">
    <source>
        <dbReference type="EMBL" id="MET3587415.1"/>
    </source>
</evidence>
<comment type="caution">
    <text evidence="2">The sequence shown here is derived from an EMBL/GenBank/DDBJ whole genome shotgun (WGS) entry which is preliminary data.</text>
</comment>
<dbReference type="InterPro" id="IPR036388">
    <property type="entry name" value="WH-like_DNA-bd_sf"/>
</dbReference>
<gene>
    <name evidence="2" type="ORF">ABID21_003540</name>
</gene>
<keyword evidence="3" id="KW-1185">Reference proteome</keyword>
<dbReference type="Proteomes" id="UP001549031">
    <property type="component" value="Unassembled WGS sequence"/>
</dbReference>
<accession>A0ABV2HA40</accession>
<keyword evidence="2" id="KW-0238">DNA-binding</keyword>
<dbReference type="SUPFAM" id="SSF46894">
    <property type="entry name" value="C-terminal effector domain of the bipartite response regulators"/>
    <property type="match status" value="1"/>
</dbReference>
<sequence length="104" mass="10621">MPYPGAVAAVFLGAANDEAQRSDSLASAFGLTDAESRMLRELLAGKTRAEAAQSQRVALTTAKTHLGNIFVKTGTRGAVGVDAPCNAGAGVRSTEAETAREAEA</sequence>
<dbReference type="Pfam" id="PF00196">
    <property type="entry name" value="GerE"/>
    <property type="match status" value="1"/>
</dbReference>
<evidence type="ECO:0000313" key="3">
    <source>
        <dbReference type="Proteomes" id="UP001549031"/>
    </source>
</evidence>
<dbReference type="RefSeq" id="WP_247245290.1">
    <property type="nucleotide sequence ID" value="NZ_JALJRA010000014.1"/>
</dbReference>
<dbReference type="InterPro" id="IPR000792">
    <property type="entry name" value="Tscrpt_reg_LuxR_C"/>
</dbReference>
<feature type="domain" description="HTH luxR-type" evidence="1">
    <location>
        <begin position="28"/>
        <end position="87"/>
    </location>
</feature>
<dbReference type="Gene3D" id="1.10.10.10">
    <property type="entry name" value="Winged helix-like DNA-binding domain superfamily/Winged helix DNA-binding domain"/>
    <property type="match status" value="1"/>
</dbReference>
<dbReference type="InterPro" id="IPR016032">
    <property type="entry name" value="Sig_transdc_resp-reg_C-effctor"/>
</dbReference>
<dbReference type="GO" id="GO:0003677">
    <property type="term" value="F:DNA binding"/>
    <property type="evidence" value="ECO:0007669"/>
    <property type="project" value="UniProtKB-KW"/>
</dbReference>
<dbReference type="SMART" id="SM00421">
    <property type="entry name" value="HTH_LUXR"/>
    <property type="match status" value="1"/>
</dbReference>
<evidence type="ECO:0000259" key="1">
    <source>
        <dbReference type="SMART" id="SM00421"/>
    </source>
</evidence>
<proteinExistence type="predicted"/>
<reference evidence="2 3" key="1">
    <citation type="submission" date="2024-06" db="EMBL/GenBank/DDBJ databases">
        <title>Genomic Encyclopedia of Type Strains, Phase IV (KMG-IV): sequencing the most valuable type-strain genomes for metagenomic binning, comparative biology and taxonomic classification.</title>
        <authorList>
            <person name="Goeker M."/>
        </authorList>
    </citation>
    <scope>NUCLEOTIDE SEQUENCE [LARGE SCALE GENOMIC DNA]</scope>
    <source>
        <strain evidence="2 3">DSM 105042</strain>
    </source>
</reference>
<protein>
    <submittedName>
        <fullName evidence="2">DNA-binding CsgD family transcriptional regulator</fullName>
    </submittedName>
</protein>
<organism evidence="2 3">
    <name type="scientific">Pseudorhizobium tarimense</name>
    <dbReference type="NCBI Taxonomy" id="1079109"/>
    <lineage>
        <taxon>Bacteria</taxon>
        <taxon>Pseudomonadati</taxon>
        <taxon>Pseudomonadota</taxon>
        <taxon>Alphaproteobacteria</taxon>
        <taxon>Hyphomicrobiales</taxon>
        <taxon>Rhizobiaceae</taxon>
        <taxon>Rhizobium/Agrobacterium group</taxon>
        <taxon>Pseudorhizobium</taxon>
    </lineage>
</organism>